<gene>
    <name evidence="3" type="ORF">KUTeg_002026</name>
</gene>
<dbReference type="EMBL" id="JARBDR010000141">
    <property type="protein sequence ID" value="KAJ8320439.1"/>
    <property type="molecule type" value="Genomic_DNA"/>
</dbReference>
<evidence type="ECO:0000313" key="3">
    <source>
        <dbReference type="EMBL" id="KAJ8320439.1"/>
    </source>
</evidence>
<evidence type="ECO:0000259" key="2">
    <source>
        <dbReference type="PROSITE" id="PS01186"/>
    </source>
</evidence>
<feature type="domain" description="EGF-like" evidence="1 2">
    <location>
        <begin position="119"/>
        <end position="130"/>
    </location>
</feature>
<evidence type="ECO:0000259" key="1">
    <source>
        <dbReference type="PROSITE" id="PS00022"/>
    </source>
</evidence>
<name>A0ABQ9FT50_TEGGR</name>
<accession>A0ABQ9FT50</accession>
<protein>
    <recommendedName>
        <fullName evidence="1 2">EGF-like domain-containing protein</fullName>
    </recommendedName>
</protein>
<keyword evidence="4" id="KW-1185">Reference proteome</keyword>
<proteinExistence type="predicted"/>
<organism evidence="3 4">
    <name type="scientific">Tegillarca granosa</name>
    <name type="common">Malaysian cockle</name>
    <name type="synonym">Anadara granosa</name>
    <dbReference type="NCBI Taxonomy" id="220873"/>
    <lineage>
        <taxon>Eukaryota</taxon>
        <taxon>Metazoa</taxon>
        <taxon>Spiralia</taxon>
        <taxon>Lophotrochozoa</taxon>
        <taxon>Mollusca</taxon>
        <taxon>Bivalvia</taxon>
        <taxon>Autobranchia</taxon>
        <taxon>Pteriomorphia</taxon>
        <taxon>Arcoida</taxon>
        <taxon>Arcoidea</taxon>
        <taxon>Arcidae</taxon>
        <taxon>Tegillarca</taxon>
    </lineage>
</organism>
<sequence length="168" mass="18636">MFSRVIFMDSVQSTTQVELTNQAKRPLNNPPFSHKVVNYTIPVTPYVNKYYLNTSTGCVGAYSQKLIPIPPSTDPPRPIVKIDYAVAPFYCELGCGGNNTNEFDITQYQFGICQAQDICLCNPGYYGDQCQFLTCSCVHGYCDIPNVCICQPADGWTGARCETPLCTK</sequence>
<evidence type="ECO:0000313" key="4">
    <source>
        <dbReference type="Proteomes" id="UP001217089"/>
    </source>
</evidence>
<dbReference type="Proteomes" id="UP001217089">
    <property type="component" value="Unassembled WGS sequence"/>
</dbReference>
<dbReference type="PROSITE" id="PS01186">
    <property type="entry name" value="EGF_2"/>
    <property type="match status" value="1"/>
</dbReference>
<dbReference type="InterPro" id="IPR000742">
    <property type="entry name" value="EGF"/>
</dbReference>
<comment type="caution">
    <text evidence="3">The sequence shown here is derived from an EMBL/GenBank/DDBJ whole genome shotgun (WGS) entry which is preliminary data.</text>
</comment>
<dbReference type="Gene3D" id="2.10.25.10">
    <property type="entry name" value="Laminin"/>
    <property type="match status" value="1"/>
</dbReference>
<dbReference type="PROSITE" id="PS00022">
    <property type="entry name" value="EGF_1"/>
    <property type="match status" value="1"/>
</dbReference>
<reference evidence="3 4" key="1">
    <citation type="submission" date="2022-12" db="EMBL/GenBank/DDBJ databases">
        <title>Chromosome-level genome of Tegillarca granosa.</title>
        <authorList>
            <person name="Kim J."/>
        </authorList>
    </citation>
    <scope>NUCLEOTIDE SEQUENCE [LARGE SCALE GENOMIC DNA]</scope>
    <source>
        <strain evidence="3">Teg-2019</strain>
        <tissue evidence="3">Adductor muscle</tissue>
    </source>
</reference>